<keyword evidence="2" id="KW-0678">Repressor</keyword>
<evidence type="ECO:0000256" key="1">
    <source>
        <dbReference type="ARBA" id="ARBA00004123"/>
    </source>
</evidence>
<name>A0A3D8SDD6_9HELO</name>
<feature type="compositionally biased region" description="Acidic residues" evidence="6">
    <location>
        <begin position="314"/>
        <end position="325"/>
    </location>
</feature>
<feature type="compositionally biased region" description="Acidic residues" evidence="6">
    <location>
        <begin position="120"/>
        <end position="138"/>
    </location>
</feature>
<gene>
    <name evidence="7" type="ORF">BP6252_01947</name>
</gene>
<keyword evidence="8" id="KW-1185">Reference proteome</keyword>
<sequence length="721" mass="80056">MSIVVHQEGSPALDVPPNSSQIGPDLSDVEDGDDSSSSLSELGEPDAEQEEGTFSYETGDNGDAEDIEDVEDNASEASTERLEDSPRKARQTQDLILNANSHLVERSPSKLKHHITMEDLQAEEEEGLNSDDENDDAIVSENESVGSSDHDEREREEPVTTATTLEDSSSEGKKSASINDLDSKKRKRSIMAGSGLDFEEPVRKRTGSVMTPGDEYAIEDEEPHDDEVDTSNPISGNNSADEGANAQDNVGEAAAEELPERIELPPSPKSPKKRGRRKKKGVQNGIHAHGDYADSAVEADALANGENDAKQGDEDNDQNEVDDEAEAALRNEEELEKKRTALDQLGAIEKQFATFRDRLYEERLEQLNREEAMLRQDKPTHPHFLTMMQCIDARRDLRIRNSENLRKYELQTLRNYAVARRSQILVQYHQDVRDIREKKLEQLGKQWYEIQHDRRIYAGSVPDYTLKFPTKRNQQLVQQIAYNNEVSLLSGIAKYVGFPAAPPMAPTTDAELADDLEKMGRPKHPLIALQRQSFPLQELAGLRTSSTSLKPAEEQFIEQTPWANPQHPSHAHLLQRQTSAQQTPRTISPFSHTQVQPRRHSTQNGGPVSGTFSTNNSSHLQHTNGGPATGGRISPHNPFTSAHSHTIAPSPLGSRQPSLSPQQSHGLPPSSVDSHQATLMDIAAASHRSPELSRNTGPELPREFARDDIKREAIATMMTRY</sequence>
<dbReference type="AlphaFoldDB" id="A0A3D8SDD6"/>
<feature type="compositionally biased region" description="Acidic residues" evidence="6">
    <location>
        <begin position="216"/>
        <end position="229"/>
    </location>
</feature>
<dbReference type="STRING" id="1849047.A0A3D8SDD6"/>
<dbReference type="PANTHER" id="PTHR21964">
    <property type="entry name" value="BREAST CANCER METASTASIS-SUPPRESSOR 1"/>
    <property type="match status" value="1"/>
</dbReference>
<evidence type="ECO:0000256" key="5">
    <source>
        <dbReference type="ARBA" id="ARBA00023242"/>
    </source>
</evidence>
<organism evidence="7 8">
    <name type="scientific">Coleophoma cylindrospora</name>
    <dbReference type="NCBI Taxonomy" id="1849047"/>
    <lineage>
        <taxon>Eukaryota</taxon>
        <taxon>Fungi</taxon>
        <taxon>Dikarya</taxon>
        <taxon>Ascomycota</taxon>
        <taxon>Pezizomycotina</taxon>
        <taxon>Leotiomycetes</taxon>
        <taxon>Helotiales</taxon>
        <taxon>Dermateaceae</taxon>
        <taxon>Coleophoma</taxon>
    </lineage>
</organism>
<evidence type="ECO:0008006" key="9">
    <source>
        <dbReference type="Google" id="ProtNLM"/>
    </source>
</evidence>
<keyword evidence="4" id="KW-0804">Transcription</keyword>
<feature type="region of interest" description="Disordered" evidence="6">
    <location>
        <begin position="1"/>
        <end position="293"/>
    </location>
</feature>
<protein>
    <recommendedName>
        <fullName evidence="9">Transcriptional regulatory protein DEP1</fullName>
    </recommendedName>
</protein>
<evidence type="ECO:0000256" key="3">
    <source>
        <dbReference type="ARBA" id="ARBA00023015"/>
    </source>
</evidence>
<dbReference type="InterPro" id="IPR013907">
    <property type="entry name" value="Sds3"/>
</dbReference>
<keyword evidence="3" id="KW-0805">Transcription regulation</keyword>
<accession>A0A3D8SDD6</accession>
<dbReference type="SMART" id="SM01401">
    <property type="entry name" value="Sds3"/>
    <property type="match status" value="1"/>
</dbReference>
<feature type="compositionally biased region" description="Basic and acidic residues" evidence="6">
    <location>
        <begin position="78"/>
        <end position="87"/>
    </location>
</feature>
<dbReference type="Pfam" id="PF08598">
    <property type="entry name" value="Sds3"/>
    <property type="match status" value="1"/>
</dbReference>
<evidence type="ECO:0000256" key="6">
    <source>
        <dbReference type="SAM" id="MobiDB-lite"/>
    </source>
</evidence>
<comment type="caution">
    <text evidence="7">The sequence shown here is derived from an EMBL/GenBank/DDBJ whole genome shotgun (WGS) entry which is preliminary data.</text>
</comment>
<dbReference type="EMBL" id="PDLM01000002">
    <property type="protein sequence ID" value="RDW84357.1"/>
    <property type="molecule type" value="Genomic_DNA"/>
</dbReference>
<evidence type="ECO:0000256" key="4">
    <source>
        <dbReference type="ARBA" id="ARBA00023163"/>
    </source>
</evidence>
<feature type="compositionally biased region" description="Polar residues" evidence="6">
    <location>
        <begin position="230"/>
        <end position="240"/>
    </location>
</feature>
<evidence type="ECO:0000313" key="7">
    <source>
        <dbReference type="EMBL" id="RDW84357.1"/>
    </source>
</evidence>
<feature type="region of interest" description="Disordered" evidence="6">
    <location>
        <begin position="306"/>
        <end position="325"/>
    </location>
</feature>
<dbReference type="OrthoDB" id="20886at2759"/>
<reference evidence="7 8" key="1">
    <citation type="journal article" date="2018" name="IMA Fungus">
        <title>IMA Genome-F 9: Draft genome sequence of Annulohypoxylon stygium, Aspergillus mulundensis, Berkeleyomyces basicola (syn. Thielaviopsis basicola), Ceratocystis smalleyi, two Cercospora beticola strains, Coleophoma cylindrospora, Fusarium fracticaudum, Phialophora cf. hyalina, and Morchella septimelata.</title>
        <authorList>
            <person name="Wingfield B.D."/>
            <person name="Bills G.F."/>
            <person name="Dong Y."/>
            <person name="Huang W."/>
            <person name="Nel W.J."/>
            <person name="Swalarsk-Parry B.S."/>
            <person name="Vaghefi N."/>
            <person name="Wilken P.M."/>
            <person name="An Z."/>
            <person name="de Beer Z.W."/>
            <person name="De Vos L."/>
            <person name="Chen L."/>
            <person name="Duong T.A."/>
            <person name="Gao Y."/>
            <person name="Hammerbacher A."/>
            <person name="Kikkert J.R."/>
            <person name="Li Y."/>
            <person name="Li H."/>
            <person name="Li K."/>
            <person name="Li Q."/>
            <person name="Liu X."/>
            <person name="Ma X."/>
            <person name="Naidoo K."/>
            <person name="Pethybridge S.J."/>
            <person name="Sun J."/>
            <person name="Steenkamp E.T."/>
            <person name="van der Nest M.A."/>
            <person name="van Wyk S."/>
            <person name="Wingfield M.J."/>
            <person name="Xiong C."/>
            <person name="Yue Q."/>
            <person name="Zhang X."/>
        </authorList>
    </citation>
    <scope>NUCLEOTIDE SEQUENCE [LARGE SCALE GENOMIC DNA]</scope>
    <source>
        <strain evidence="7 8">BP6252</strain>
    </source>
</reference>
<dbReference type="Proteomes" id="UP000256645">
    <property type="component" value="Unassembled WGS sequence"/>
</dbReference>
<dbReference type="GO" id="GO:0005654">
    <property type="term" value="C:nucleoplasm"/>
    <property type="evidence" value="ECO:0007669"/>
    <property type="project" value="UniProtKB-ARBA"/>
</dbReference>
<comment type="subcellular location">
    <subcellularLocation>
        <location evidence="1">Nucleus</location>
    </subcellularLocation>
</comment>
<feature type="compositionally biased region" description="Polar residues" evidence="6">
    <location>
        <begin position="575"/>
        <end position="626"/>
    </location>
</feature>
<feature type="compositionally biased region" description="Polar residues" evidence="6">
    <location>
        <begin position="653"/>
        <end position="677"/>
    </location>
</feature>
<feature type="compositionally biased region" description="Acidic residues" evidence="6">
    <location>
        <begin position="60"/>
        <end position="74"/>
    </location>
</feature>
<feature type="region of interest" description="Disordered" evidence="6">
    <location>
        <begin position="562"/>
        <end position="705"/>
    </location>
</feature>
<evidence type="ECO:0000256" key="2">
    <source>
        <dbReference type="ARBA" id="ARBA00022491"/>
    </source>
</evidence>
<dbReference type="GO" id="GO:0010468">
    <property type="term" value="P:regulation of gene expression"/>
    <property type="evidence" value="ECO:0007669"/>
    <property type="project" value="UniProtKB-ARBA"/>
</dbReference>
<proteinExistence type="predicted"/>
<evidence type="ECO:0000313" key="8">
    <source>
        <dbReference type="Proteomes" id="UP000256645"/>
    </source>
</evidence>
<feature type="compositionally biased region" description="Basic residues" evidence="6">
    <location>
        <begin position="270"/>
        <end position="281"/>
    </location>
</feature>
<feature type="compositionally biased region" description="Basic and acidic residues" evidence="6">
    <location>
        <begin position="148"/>
        <end position="158"/>
    </location>
</feature>
<feature type="compositionally biased region" description="Polar residues" evidence="6">
    <location>
        <begin position="92"/>
        <end position="101"/>
    </location>
</feature>
<dbReference type="Gene3D" id="1.20.5.1500">
    <property type="match status" value="1"/>
</dbReference>
<keyword evidence="5" id="KW-0539">Nucleus</keyword>